<name>A0A2H3D548_ARMGA</name>
<accession>A0A2H3D548</accession>
<dbReference type="EMBL" id="KZ293706">
    <property type="protein sequence ID" value="PBK83453.1"/>
    <property type="molecule type" value="Genomic_DNA"/>
</dbReference>
<dbReference type="Proteomes" id="UP000217790">
    <property type="component" value="Unassembled WGS sequence"/>
</dbReference>
<evidence type="ECO:0000313" key="1">
    <source>
        <dbReference type="EMBL" id="PBK83453.1"/>
    </source>
</evidence>
<dbReference type="OrthoDB" id="10503028at2759"/>
<gene>
    <name evidence="1" type="ORF">ARMGADRAFT_1019020</name>
</gene>
<keyword evidence="2" id="KW-1185">Reference proteome</keyword>
<protein>
    <submittedName>
        <fullName evidence="1">Uncharacterized protein</fullName>
    </submittedName>
</protein>
<organism evidence="1 2">
    <name type="scientific">Armillaria gallica</name>
    <name type="common">Bulbous honey fungus</name>
    <name type="synonym">Armillaria bulbosa</name>
    <dbReference type="NCBI Taxonomy" id="47427"/>
    <lineage>
        <taxon>Eukaryota</taxon>
        <taxon>Fungi</taxon>
        <taxon>Dikarya</taxon>
        <taxon>Basidiomycota</taxon>
        <taxon>Agaricomycotina</taxon>
        <taxon>Agaricomycetes</taxon>
        <taxon>Agaricomycetidae</taxon>
        <taxon>Agaricales</taxon>
        <taxon>Marasmiineae</taxon>
        <taxon>Physalacriaceae</taxon>
        <taxon>Armillaria</taxon>
    </lineage>
</organism>
<sequence length="59" mass="6914">MAVSSHRMVPSFAYSQTLLHHDIAIAHTASCREGEALKRMYEFTKRRSQKDQARYNRCQ</sequence>
<dbReference type="AlphaFoldDB" id="A0A2H3D548"/>
<evidence type="ECO:0000313" key="2">
    <source>
        <dbReference type="Proteomes" id="UP000217790"/>
    </source>
</evidence>
<proteinExistence type="predicted"/>
<reference evidence="2" key="1">
    <citation type="journal article" date="2017" name="Nat. Ecol. Evol.">
        <title>Genome expansion and lineage-specific genetic innovations in the forest pathogenic fungi Armillaria.</title>
        <authorList>
            <person name="Sipos G."/>
            <person name="Prasanna A.N."/>
            <person name="Walter M.C."/>
            <person name="O'Connor E."/>
            <person name="Balint B."/>
            <person name="Krizsan K."/>
            <person name="Kiss B."/>
            <person name="Hess J."/>
            <person name="Varga T."/>
            <person name="Slot J."/>
            <person name="Riley R."/>
            <person name="Boka B."/>
            <person name="Rigling D."/>
            <person name="Barry K."/>
            <person name="Lee J."/>
            <person name="Mihaltcheva S."/>
            <person name="LaButti K."/>
            <person name="Lipzen A."/>
            <person name="Waldron R."/>
            <person name="Moloney N.M."/>
            <person name="Sperisen C."/>
            <person name="Kredics L."/>
            <person name="Vagvoelgyi C."/>
            <person name="Patrignani A."/>
            <person name="Fitzpatrick D."/>
            <person name="Nagy I."/>
            <person name="Doyle S."/>
            <person name="Anderson J.B."/>
            <person name="Grigoriev I.V."/>
            <person name="Gueldener U."/>
            <person name="Muensterkoetter M."/>
            <person name="Nagy L.G."/>
        </authorList>
    </citation>
    <scope>NUCLEOTIDE SEQUENCE [LARGE SCALE GENOMIC DNA]</scope>
    <source>
        <strain evidence="2">Ar21-2</strain>
    </source>
</reference>
<dbReference type="InParanoid" id="A0A2H3D548"/>